<feature type="domain" description="Reverse transcriptase Ty1/copia-type" evidence="1">
    <location>
        <begin position="9"/>
        <end position="99"/>
    </location>
</feature>
<gene>
    <name evidence="2" type="ORF">CR513_23320</name>
</gene>
<evidence type="ECO:0000313" key="3">
    <source>
        <dbReference type="Proteomes" id="UP000257109"/>
    </source>
</evidence>
<evidence type="ECO:0000313" key="2">
    <source>
        <dbReference type="EMBL" id="RDX94309.1"/>
    </source>
</evidence>
<evidence type="ECO:0000259" key="1">
    <source>
        <dbReference type="Pfam" id="PF07727"/>
    </source>
</evidence>
<comment type="caution">
    <text evidence="2">The sequence shown here is derived from an EMBL/GenBank/DDBJ whole genome shotgun (WGS) entry which is preliminary data.</text>
</comment>
<dbReference type="InterPro" id="IPR013103">
    <property type="entry name" value="RVT_2"/>
</dbReference>
<accession>A0A371GUX9</accession>
<reference evidence="2" key="1">
    <citation type="submission" date="2018-05" db="EMBL/GenBank/DDBJ databases">
        <title>Draft genome of Mucuna pruriens seed.</title>
        <authorList>
            <person name="Nnadi N.E."/>
            <person name="Vos R."/>
            <person name="Hasami M.H."/>
            <person name="Devisetty U.K."/>
            <person name="Aguiy J.C."/>
        </authorList>
    </citation>
    <scope>NUCLEOTIDE SEQUENCE [LARGE SCALE GENOMIC DNA]</scope>
    <source>
        <strain evidence="2">JCA_2017</strain>
    </source>
</reference>
<dbReference type="Pfam" id="PF07727">
    <property type="entry name" value="RVT_2"/>
    <property type="match status" value="1"/>
</dbReference>
<keyword evidence="3" id="KW-1185">Reference proteome</keyword>
<dbReference type="AlphaFoldDB" id="A0A371GUX9"/>
<dbReference type="STRING" id="157652.A0A371GUX9"/>
<protein>
    <recommendedName>
        <fullName evidence="1">Reverse transcriptase Ty1/copia-type domain-containing protein</fullName>
    </recommendedName>
</protein>
<feature type="non-terminal residue" evidence="2">
    <location>
        <position position="1"/>
    </location>
</feature>
<name>A0A371GUX9_MUCPR</name>
<dbReference type="EMBL" id="QJKJ01004398">
    <property type="protein sequence ID" value="RDX94309.1"/>
    <property type="molecule type" value="Genomic_DNA"/>
</dbReference>
<dbReference type="OrthoDB" id="1739418at2759"/>
<organism evidence="2 3">
    <name type="scientific">Mucuna pruriens</name>
    <name type="common">Velvet bean</name>
    <name type="synonym">Dolichos pruriens</name>
    <dbReference type="NCBI Taxonomy" id="157652"/>
    <lineage>
        <taxon>Eukaryota</taxon>
        <taxon>Viridiplantae</taxon>
        <taxon>Streptophyta</taxon>
        <taxon>Embryophyta</taxon>
        <taxon>Tracheophyta</taxon>
        <taxon>Spermatophyta</taxon>
        <taxon>Magnoliopsida</taxon>
        <taxon>eudicotyledons</taxon>
        <taxon>Gunneridae</taxon>
        <taxon>Pentapetalae</taxon>
        <taxon>rosids</taxon>
        <taxon>fabids</taxon>
        <taxon>Fabales</taxon>
        <taxon>Fabaceae</taxon>
        <taxon>Papilionoideae</taxon>
        <taxon>50 kb inversion clade</taxon>
        <taxon>NPAAA clade</taxon>
        <taxon>indigoferoid/millettioid clade</taxon>
        <taxon>Phaseoleae</taxon>
        <taxon>Mucuna</taxon>
    </lineage>
</organism>
<dbReference type="Proteomes" id="UP000257109">
    <property type="component" value="Unassembled WGS sequence"/>
</dbReference>
<sequence>MKQLESSQFKIKKNAKGKVEKYKARLIAKGYKQQHEVDYDEMFASIVRMKTIHLLISLVAQMGWRIFQLDVKSAFLNGYFEENVYIEQPMEYIVKKEVELVHVKAQDQVTDIFTKPLKLEDFRRLKARLGVSNFL</sequence>
<proteinExistence type="predicted"/>